<accession>A0A0L0T5Q8</accession>
<name>A0A0L0T5Q8_ALLM3</name>
<feature type="compositionally biased region" description="Polar residues" evidence="1">
    <location>
        <begin position="20"/>
        <end position="33"/>
    </location>
</feature>
<proteinExistence type="predicted"/>
<evidence type="ECO:0000256" key="1">
    <source>
        <dbReference type="SAM" id="MobiDB-lite"/>
    </source>
</evidence>
<keyword evidence="3" id="KW-1185">Reference proteome</keyword>
<protein>
    <submittedName>
        <fullName evidence="2">Uncharacterized protein</fullName>
    </submittedName>
</protein>
<reference evidence="2 3" key="1">
    <citation type="submission" date="2009-11" db="EMBL/GenBank/DDBJ databases">
        <title>Annotation of Allomyces macrogynus ATCC 38327.</title>
        <authorList>
            <consortium name="The Broad Institute Genome Sequencing Platform"/>
            <person name="Russ C."/>
            <person name="Cuomo C."/>
            <person name="Burger G."/>
            <person name="Gray M.W."/>
            <person name="Holland P.W.H."/>
            <person name="King N."/>
            <person name="Lang F.B.F."/>
            <person name="Roger A.J."/>
            <person name="Ruiz-Trillo I."/>
            <person name="Young S.K."/>
            <person name="Zeng Q."/>
            <person name="Gargeya S."/>
            <person name="Fitzgerald M."/>
            <person name="Haas B."/>
            <person name="Abouelleil A."/>
            <person name="Alvarado L."/>
            <person name="Arachchi H.M."/>
            <person name="Berlin A."/>
            <person name="Chapman S.B."/>
            <person name="Gearin G."/>
            <person name="Goldberg J."/>
            <person name="Griggs A."/>
            <person name="Gujja S."/>
            <person name="Hansen M."/>
            <person name="Heiman D."/>
            <person name="Howarth C."/>
            <person name="Larimer J."/>
            <person name="Lui A."/>
            <person name="MacDonald P.J.P."/>
            <person name="McCowen C."/>
            <person name="Montmayeur A."/>
            <person name="Murphy C."/>
            <person name="Neiman D."/>
            <person name="Pearson M."/>
            <person name="Priest M."/>
            <person name="Roberts A."/>
            <person name="Saif S."/>
            <person name="Shea T."/>
            <person name="Sisk P."/>
            <person name="Stolte C."/>
            <person name="Sykes S."/>
            <person name="Wortman J."/>
            <person name="Nusbaum C."/>
            <person name="Birren B."/>
        </authorList>
    </citation>
    <scope>NUCLEOTIDE SEQUENCE [LARGE SCALE GENOMIC DNA]</scope>
    <source>
        <strain evidence="2 3">ATCC 38327</strain>
    </source>
</reference>
<dbReference type="VEuPathDB" id="FungiDB:AMAG_20234"/>
<dbReference type="AlphaFoldDB" id="A0A0L0T5Q8"/>
<feature type="region of interest" description="Disordered" evidence="1">
    <location>
        <begin position="1"/>
        <end position="55"/>
    </location>
</feature>
<sequence length="107" mass="11585">MTVLPPHNLTDAQQIARDFSSPTIETKNLNTLKPRSKGKPVTKQGDGAMPLPKSFAPSLLPRSMASNGVDSRLPVLSLPAEISFLGTFQQVRRSDAGTIFELCPYCS</sequence>
<evidence type="ECO:0000313" key="3">
    <source>
        <dbReference type="Proteomes" id="UP000054350"/>
    </source>
</evidence>
<dbReference type="EMBL" id="GG745364">
    <property type="protein sequence ID" value="KNE70082.1"/>
    <property type="molecule type" value="Genomic_DNA"/>
</dbReference>
<reference evidence="3" key="2">
    <citation type="submission" date="2009-11" db="EMBL/GenBank/DDBJ databases">
        <title>The Genome Sequence of Allomyces macrogynus strain ATCC 38327.</title>
        <authorList>
            <consortium name="The Broad Institute Genome Sequencing Platform"/>
            <person name="Russ C."/>
            <person name="Cuomo C."/>
            <person name="Shea T."/>
            <person name="Young S.K."/>
            <person name="Zeng Q."/>
            <person name="Koehrsen M."/>
            <person name="Haas B."/>
            <person name="Borodovsky M."/>
            <person name="Guigo R."/>
            <person name="Alvarado L."/>
            <person name="Berlin A."/>
            <person name="Borenstein D."/>
            <person name="Chen Z."/>
            <person name="Engels R."/>
            <person name="Freedman E."/>
            <person name="Gellesch M."/>
            <person name="Goldberg J."/>
            <person name="Griggs A."/>
            <person name="Gujja S."/>
            <person name="Heiman D."/>
            <person name="Hepburn T."/>
            <person name="Howarth C."/>
            <person name="Jen D."/>
            <person name="Larson L."/>
            <person name="Lewis B."/>
            <person name="Mehta T."/>
            <person name="Park D."/>
            <person name="Pearson M."/>
            <person name="Roberts A."/>
            <person name="Saif S."/>
            <person name="Shenoy N."/>
            <person name="Sisk P."/>
            <person name="Stolte C."/>
            <person name="Sykes S."/>
            <person name="Walk T."/>
            <person name="White J."/>
            <person name="Yandava C."/>
            <person name="Burger G."/>
            <person name="Gray M.W."/>
            <person name="Holland P.W.H."/>
            <person name="King N."/>
            <person name="Lang F.B.F."/>
            <person name="Roger A.J."/>
            <person name="Ruiz-Trillo I."/>
            <person name="Lander E."/>
            <person name="Nusbaum C."/>
        </authorList>
    </citation>
    <scope>NUCLEOTIDE SEQUENCE [LARGE SCALE GENOMIC DNA]</scope>
    <source>
        <strain evidence="3">ATCC 38327</strain>
    </source>
</reference>
<evidence type="ECO:0000313" key="2">
    <source>
        <dbReference type="EMBL" id="KNE70082.1"/>
    </source>
</evidence>
<gene>
    <name evidence="2" type="ORF">AMAG_20234</name>
</gene>
<dbReference type="Proteomes" id="UP000054350">
    <property type="component" value="Unassembled WGS sequence"/>
</dbReference>
<organism evidence="2 3">
    <name type="scientific">Allomyces macrogynus (strain ATCC 38327)</name>
    <name type="common">Allomyces javanicus var. macrogynus</name>
    <dbReference type="NCBI Taxonomy" id="578462"/>
    <lineage>
        <taxon>Eukaryota</taxon>
        <taxon>Fungi</taxon>
        <taxon>Fungi incertae sedis</taxon>
        <taxon>Blastocladiomycota</taxon>
        <taxon>Blastocladiomycetes</taxon>
        <taxon>Blastocladiales</taxon>
        <taxon>Blastocladiaceae</taxon>
        <taxon>Allomyces</taxon>
    </lineage>
</organism>